<feature type="transmembrane region" description="Helical" evidence="3">
    <location>
        <begin position="179"/>
        <end position="198"/>
    </location>
</feature>
<dbReference type="EMBL" id="JABXXV010000001">
    <property type="protein sequence ID" value="NVN45206.1"/>
    <property type="molecule type" value="Genomic_DNA"/>
</dbReference>
<reference evidence="4 5" key="1">
    <citation type="submission" date="2020-06" db="EMBL/GenBank/DDBJ databases">
        <title>Synonyms of Asaia species.</title>
        <authorList>
            <person name="Sombolestani A."/>
        </authorList>
    </citation>
    <scope>NUCLEOTIDE SEQUENCE [LARGE SCALE GENOMIC DNA]</scope>
    <source>
        <strain evidence="4 5">LMG 27047</strain>
    </source>
</reference>
<dbReference type="PANTHER" id="PTHR30413:SF10">
    <property type="entry name" value="CAPSULE POLYSACCHARIDE EXPORT INNER-MEMBRANE PROTEIN CTRC"/>
    <property type="match status" value="1"/>
</dbReference>
<name>A0ABX2NZX0_9PROT</name>
<feature type="transmembrane region" description="Helical" evidence="3">
    <location>
        <begin position="119"/>
        <end position="140"/>
    </location>
</feature>
<keyword evidence="3" id="KW-0472">Membrane</keyword>
<feature type="transmembrane region" description="Helical" evidence="3">
    <location>
        <begin position="80"/>
        <end position="98"/>
    </location>
</feature>
<feature type="transmembrane region" description="Helical" evidence="3">
    <location>
        <begin position="236"/>
        <end position="256"/>
    </location>
</feature>
<dbReference type="Proteomes" id="UP001516351">
    <property type="component" value="Unassembled WGS sequence"/>
</dbReference>
<gene>
    <name evidence="4" type="ORF">HW542_00115</name>
</gene>
<evidence type="ECO:0000313" key="4">
    <source>
        <dbReference type="EMBL" id="NVN45206.1"/>
    </source>
</evidence>
<evidence type="ECO:0000256" key="2">
    <source>
        <dbReference type="ARBA" id="ARBA00022448"/>
    </source>
</evidence>
<evidence type="ECO:0000256" key="1">
    <source>
        <dbReference type="ARBA" id="ARBA00007783"/>
    </source>
</evidence>
<proteinExistence type="inferred from homology"/>
<keyword evidence="5" id="KW-1185">Reference proteome</keyword>
<comment type="similarity">
    <text evidence="1">Belongs to the ABC-2 integral membrane protein family.</text>
</comment>
<comment type="caution">
    <text evidence="4">The sequence shown here is derived from an EMBL/GenBank/DDBJ whole genome shotgun (WGS) entry which is preliminary data.</text>
</comment>
<evidence type="ECO:0000256" key="3">
    <source>
        <dbReference type="SAM" id="Phobius"/>
    </source>
</evidence>
<dbReference type="PANTHER" id="PTHR30413">
    <property type="entry name" value="INNER MEMBRANE TRANSPORT PERMEASE"/>
    <property type="match status" value="1"/>
</dbReference>
<sequence>MSQSRYARAWDDLASGLRSWRLAATLGWTDVRLRYRGSVLGPFWLTLSALVMVVSMGVIYARLFHMNLREYLPFLSLSMALWQVGLSSLLLESCTCFIDAEASIHAMKLPFSLQALRLLVRNAIVFAHSIVVPIGVFMIYGVTPGLISLVSLPGLALWMIDGFASCLLLGALCARFRDIPPIMGAFLQIAFYVTPIIWKPSQLSPHQSALLMLNPFYDLLELVRAPIFGTLPSLPVVMISVGLSAFWCVIAFLFFARTRARLAFWV</sequence>
<accession>A0ABX2NZX0</accession>
<feature type="transmembrane region" description="Helical" evidence="3">
    <location>
        <begin position="146"/>
        <end position="172"/>
    </location>
</feature>
<keyword evidence="2" id="KW-0813">Transport</keyword>
<evidence type="ECO:0000313" key="5">
    <source>
        <dbReference type="Proteomes" id="UP001516351"/>
    </source>
</evidence>
<organism evidence="4 5">
    <name type="scientific">Asaia spathodeae</name>
    <dbReference type="NCBI Taxonomy" id="657016"/>
    <lineage>
        <taxon>Bacteria</taxon>
        <taxon>Pseudomonadati</taxon>
        <taxon>Pseudomonadota</taxon>
        <taxon>Alphaproteobacteria</taxon>
        <taxon>Acetobacterales</taxon>
        <taxon>Acetobacteraceae</taxon>
        <taxon>Asaia</taxon>
    </lineage>
</organism>
<protein>
    <submittedName>
        <fullName evidence="4">ABC transporter permease</fullName>
    </submittedName>
</protein>
<keyword evidence="3" id="KW-0812">Transmembrane</keyword>
<feature type="transmembrane region" description="Helical" evidence="3">
    <location>
        <begin position="39"/>
        <end position="60"/>
    </location>
</feature>
<keyword evidence="3" id="KW-1133">Transmembrane helix</keyword>
<dbReference type="RefSeq" id="WP_267311008.1">
    <property type="nucleotide sequence ID" value="NZ_JABXXV010000001.1"/>
</dbReference>